<feature type="chain" id="PRO_5010542182" evidence="2">
    <location>
        <begin position="25"/>
        <end position="346"/>
    </location>
</feature>
<keyword evidence="3" id="KW-1185">Reference proteome</keyword>
<sequence>MAPIAKHFSLIFLLTLLSSLQIHARDGQFFNKIPSNNGEKETQTVIPNKEQEPNFMPENENGAYGLYGHDSVTTPNTNNPTVHDLPNSKYLPKNYNPVSYVTVPEDNTNENDLNNNEFTTKHTTTTTASNNNQFYSGPTTSGNNNQQQYYNGVSDYSTKRNNQQQQQQFYSGDNFYSNNQQQQQYYNGGNSYNNNNDNNNNEEEEEYYNNNGGNTYYNNNEQQELSETRLSARTYSTNPTNYGNNYNNNNQEQSYSTNYNNYNTGKSNYRVHQQQGMSDTRFLGNGKFYYDINGEKHARDPYENAREFAAMNQQYNSRNTYGNNEYNSNNNSFENEEEFQVEDNMP</sequence>
<dbReference type="PANTHER" id="PTHR35274">
    <property type="entry name" value="E6-LIKE PROTEIN"/>
    <property type="match status" value="1"/>
</dbReference>
<evidence type="ECO:0000313" key="3">
    <source>
        <dbReference type="Proteomes" id="UP000189701"/>
    </source>
</evidence>
<reference evidence="4" key="2">
    <citation type="submission" date="2025-08" db="UniProtKB">
        <authorList>
            <consortium name="RefSeq"/>
        </authorList>
    </citation>
    <scope>IDENTIFICATION</scope>
    <source>
        <tissue evidence="4">Leaf</tissue>
    </source>
</reference>
<evidence type="ECO:0000256" key="1">
    <source>
        <dbReference type="SAM" id="MobiDB-lite"/>
    </source>
</evidence>
<name>A0A1U7ULN2_NICSY</name>
<feature type="region of interest" description="Disordered" evidence="1">
    <location>
        <begin position="105"/>
        <end position="147"/>
    </location>
</feature>
<evidence type="ECO:0000313" key="4">
    <source>
        <dbReference type="RefSeq" id="XP_009757117.1"/>
    </source>
</evidence>
<evidence type="ECO:0000256" key="2">
    <source>
        <dbReference type="SAM" id="SignalP"/>
    </source>
</evidence>
<dbReference type="InterPro" id="IPR040290">
    <property type="entry name" value="Prot_E6-like"/>
</dbReference>
<feature type="region of interest" description="Disordered" evidence="1">
    <location>
        <begin position="183"/>
        <end position="227"/>
    </location>
</feature>
<dbReference type="KEGG" id="nsy:104210024"/>
<dbReference type="GeneID" id="104210024"/>
<dbReference type="RefSeq" id="XP_009757117.1">
    <property type="nucleotide sequence ID" value="XM_009758815.1"/>
</dbReference>
<feature type="region of interest" description="Disordered" evidence="1">
    <location>
        <begin position="317"/>
        <end position="346"/>
    </location>
</feature>
<reference evidence="3" key="1">
    <citation type="journal article" date="2013" name="Genome Biol.">
        <title>Reference genomes and transcriptomes of Nicotiana sylvestris and Nicotiana tomentosiformis.</title>
        <authorList>
            <person name="Sierro N."/>
            <person name="Battey J.N."/>
            <person name="Ouadi S."/>
            <person name="Bovet L."/>
            <person name="Goepfert S."/>
            <person name="Bakaher N."/>
            <person name="Peitsch M.C."/>
            <person name="Ivanov N.V."/>
        </authorList>
    </citation>
    <scope>NUCLEOTIDE SEQUENCE [LARGE SCALE GENOMIC DNA]</scope>
</reference>
<dbReference type="eggNOG" id="ENOG502S2RE">
    <property type="taxonomic scope" value="Eukaryota"/>
</dbReference>
<feature type="compositionally biased region" description="Low complexity" evidence="1">
    <location>
        <begin position="208"/>
        <end position="223"/>
    </location>
</feature>
<dbReference type="OrthoDB" id="1306371at2759"/>
<feature type="compositionally biased region" description="Low complexity" evidence="1">
    <location>
        <begin position="110"/>
        <end position="132"/>
    </location>
</feature>
<feature type="compositionally biased region" description="Low complexity" evidence="1">
    <location>
        <begin position="323"/>
        <end position="333"/>
    </location>
</feature>
<feature type="compositionally biased region" description="Acidic residues" evidence="1">
    <location>
        <begin position="334"/>
        <end position="346"/>
    </location>
</feature>
<proteinExistence type="predicted"/>
<feature type="region of interest" description="Disordered" evidence="1">
    <location>
        <begin position="234"/>
        <end position="253"/>
    </location>
</feature>
<feature type="compositionally biased region" description="Polar residues" evidence="1">
    <location>
        <begin position="133"/>
        <end position="142"/>
    </location>
</feature>
<gene>
    <name evidence="4" type="primary">LOC104210024</name>
</gene>
<dbReference type="Proteomes" id="UP000189701">
    <property type="component" value="Unplaced"/>
</dbReference>
<keyword evidence="2" id="KW-0732">Signal</keyword>
<dbReference type="AlphaFoldDB" id="A0A1U7ULN2"/>
<dbReference type="PANTHER" id="PTHR35274:SF2">
    <property type="entry name" value="E6-LIKE PROTEIN"/>
    <property type="match status" value="1"/>
</dbReference>
<accession>A0A1U7ULN2</accession>
<organism evidence="3 4">
    <name type="scientific">Nicotiana sylvestris</name>
    <name type="common">Wood tobacco</name>
    <name type="synonym">South American tobacco</name>
    <dbReference type="NCBI Taxonomy" id="4096"/>
    <lineage>
        <taxon>Eukaryota</taxon>
        <taxon>Viridiplantae</taxon>
        <taxon>Streptophyta</taxon>
        <taxon>Embryophyta</taxon>
        <taxon>Tracheophyta</taxon>
        <taxon>Spermatophyta</taxon>
        <taxon>Magnoliopsida</taxon>
        <taxon>eudicotyledons</taxon>
        <taxon>Gunneridae</taxon>
        <taxon>Pentapetalae</taxon>
        <taxon>asterids</taxon>
        <taxon>lamiids</taxon>
        <taxon>Solanales</taxon>
        <taxon>Solanaceae</taxon>
        <taxon>Nicotianoideae</taxon>
        <taxon>Nicotianeae</taxon>
        <taxon>Nicotiana</taxon>
    </lineage>
</organism>
<protein>
    <submittedName>
        <fullName evidence="4">Protein E6</fullName>
    </submittedName>
</protein>
<feature type="compositionally biased region" description="Low complexity" evidence="1">
    <location>
        <begin position="183"/>
        <end position="199"/>
    </location>
</feature>
<feature type="signal peptide" evidence="2">
    <location>
        <begin position="1"/>
        <end position="24"/>
    </location>
</feature>